<dbReference type="Proteomes" id="UP000275356">
    <property type="component" value="Unassembled WGS sequence"/>
</dbReference>
<name>A0A3N2D0L6_9MICO</name>
<keyword evidence="2" id="KW-1185">Reference proteome</keyword>
<accession>A0A3N2D0L6</accession>
<reference evidence="1 2" key="1">
    <citation type="submission" date="2018-11" db="EMBL/GenBank/DDBJ databases">
        <title>Sequencing the genomes of 1000 actinobacteria strains.</title>
        <authorList>
            <person name="Klenk H.-P."/>
        </authorList>
    </citation>
    <scope>NUCLEOTIDE SEQUENCE [LARGE SCALE GENOMIC DNA]</scope>
    <source>
        <strain evidence="1 2">DSM 13521</strain>
    </source>
</reference>
<organism evidence="1 2">
    <name type="scientific">Salana multivorans</name>
    <dbReference type="NCBI Taxonomy" id="120377"/>
    <lineage>
        <taxon>Bacteria</taxon>
        <taxon>Bacillati</taxon>
        <taxon>Actinomycetota</taxon>
        <taxon>Actinomycetes</taxon>
        <taxon>Micrococcales</taxon>
        <taxon>Beutenbergiaceae</taxon>
        <taxon>Salana</taxon>
    </lineage>
</organism>
<proteinExistence type="predicted"/>
<dbReference type="EMBL" id="RKHQ01000002">
    <property type="protein sequence ID" value="ROR93198.1"/>
    <property type="molecule type" value="Genomic_DNA"/>
</dbReference>
<protein>
    <submittedName>
        <fullName evidence="1">Uncharacterized protein</fullName>
    </submittedName>
</protein>
<gene>
    <name evidence="1" type="ORF">EDD28_2606</name>
</gene>
<dbReference type="RefSeq" id="WP_123740193.1">
    <property type="nucleotide sequence ID" value="NZ_RKHQ01000002.1"/>
</dbReference>
<evidence type="ECO:0000313" key="1">
    <source>
        <dbReference type="EMBL" id="ROR93198.1"/>
    </source>
</evidence>
<evidence type="ECO:0000313" key="2">
    <source>
        <dbReference type="Proteomes" id="UP000275356"/>
    </source>
</evidence>
<sequence>MLRRGRRPGSALLAGLAGLVAAALVLAGCSGYEVLEPDPGTSPEPGATVVEGVADGEIGGTDAASRAIAASRTFFSSAALVVLTADTDDDLLRAGSLAVTLGVPALVVQEGSLAARDALVAELERLEARTVLVVGDVEVPDVSEHRPMLRVVPAPVDVVALQVVIGHDLDGEIPVPADGAIQALADATSPFHWLLTLEREPDAAAEPTPDPGDLATLPGLPSYVATVRGTGAVVVTQESVDLAPAVGTARAAGADVVVLGPSGPPTMAQAGGVGTDAVLTLGEQAASLGSPAEVAYLTRVAAARVELPGGGLTLLPGKEYVALRGLPGEPDLGPVGDGVGPAVDRLVRETGALDHAVPTLELATTVAIADPGPTGSYSAYQPLETLRSAVAEAREAGAMVLLSFQPGRETFIEQLEAYAELLAEPNVGILLEPQWRLGPEETPEEHSGAVGDDEVVAAATWLADFTLARSLPPKLVAVRSPLGPSAMTLDRVEVALVVVVSGTAVAPEVPTPEGADPAVTPPVPAVTAAQVWSGAVVDGPAWWGWDQGENAVPLAELLALDPEPVLITLR</sequence>
<dbReference type="PROSITE" id="PS51257">
    <property type="entry name" value="PROKAR_LIPOPROTEIN"/>
    <property type="match status" value="1"/>
</dbReference>
<dbReference type="AlphaFoldDB" id="A0A3N2D0L6"/>
<comment type="caution">
    <text evidence="1">The sequence shown here is derived from an EMBL/GenBank/DDBJ whole genome shotgun (WGS) entry which is preliminary data.</text>
</comment>
<dbReference type="OrthoDB" id="9812120at2"/>